<dbReference type="Proteomes" id="UP001162090">
    <property type="component" value="Chromosome 7"/>
</dbReference>
<protein>
    <submittedName>
        <fullName evidence="2">Uncharacterized protein</fullName>
    </submittedName>
</protein>
<evidence type="ECO:0000256" key="1">
    <source>
        <dbReference type="SAM" id="Phobius"/>
    </source>
</evidence>
<keyword evidence="1" id="KW-0472">Membrane</keyword>
<dbReference type="EMBL" id="OX365918">
    <property type="protein sequence ID" value="CAI4063176.1"/>
    <property type="molecule type" value="Genomic_DNA"/>
</dbReference>
<evidence type="ECO:0000313" key="3">
    <source>
        <dbReference type="Proteomes" id="UP001162090"/>
    </source>
</evidence>
<evidence type="ECO:0000313" key="2">
    <source>
        <dbReference type="EMBL" id="CAI4063176.1"/>
    </source>
</evidence>
<proteinExistence type="predicted"/>
<gene>
    <name evidence="2" type="primary">SUVC07G3960</name>
    <name evidence="2" type="ORF">SUVC_07G3960</name>
</gene>
<feature type="transmembrane region" description="Helical" evidence="1">
    <location>
        <begin position="35"/>
        <end position="54"/>
    </location>
</feature>
<accession>A0AA35NT07</accession>
<reference evidence="2" key="1">
    <citation type="submission" date="2022-10" db="EMBL/GenBank/DDBJ databases">
        <authorList>
            <person name="Byrne P K."/>
        </authorList>
    </citation>
    <scope>NUCLEOTIDE SEQUENCE</scope>
    <source>
        <strain evidence="2">CBS7001</strain>
    </source>
</reference>
<name>A0AA35NT07_SACUV</name>
<dbReference type="AlphaFoldDB" id="A0AA35NT07"/>
<keyword evidence="1" id="KW-1133">Transmembrane helix</keyword>
<sequence length="375" mass="44201">MKRNRSNGNGKNDSVFKQILTQLSYLVNRKRRKQLIIILKKILQVYGINLIFYVNKWKSKKLQGVNVRLDDLKPWLRESTILVLLNILYPALKKLPILGNNYVHWTSMVGISLMLTKGEVPSWVFAHLLVEVLHSQSKDTEIIRWLKKKFPQGTWTKFKQVFVCSMMIVLYKRLERNSLSFRALFGYRPFLTDFITINGISTLLSIYRRILKYTFTSSAKANKSNSNHGIRNFSQLLGVKTHDDWPISSSNLKHVMDRLNEIYEITTEDNYASLSEKIMSSCFVKGIIPSLRWTIMRQCIGYLFAAKRRTLMNNKLRWIVMLLTFTLIDPKNKMKISPLFVKLLSKTLVNVYLKKYWHHNFQKYVLFFMFQFSIT</sequence>
<organism evidence="2 3">
    <name type="scientific">Saccharomyces uvarum</name>
    <name type="common">Yeast</name>
    <name type="synonym">Saccharomyces bayanus var. uvarum</name>
    <dbReference type="NCBI Taxonomy" id="230603"/>
    <lineage>
        <taxon>Eukaryota</taxon>
        <taxon>Fungi</taxon>
        <taxon>Dikarya</taxon>
        <taxon>Ascomycota</taxon>
        <taxon>Saccharomycotina</taxon>
        <taxon>Saccharomycetes</taxon>
        <taxon>Saccharomycetales</taxon>
        <taxon>Saccharomycetaceae</taxon>
        <taxon>Saccharomyces</taxon>
    </lineage>
</organism>
<keyword evidence="1" id="KW-0812">Transmembrane</keyword>